<accession>A0A8S5M2H5</accession>
<reference evidence="2" key="1">
    <citation type="journal article" date="2021" name="Proc. Natl. Acad. Sci. U.S.A.">
        <title>A Catalog of Tens of Thousands of Viruses from Human Metagenomes Reveals Hidden Associations with Chronic Diseases.</title>
        <authorList>
            <person name="Tisza M.J."/>
            <person name="Buck C.B."/>
        </authorList>
    </citation>
    <scope>NUCLEOTIDE SEQUENCE</scope>
    <source>
        <strain evidence="2">CtrfD19</strain>
    </source>
</reference>
<evidence type="ECO:0000313" key="2">
    <source>
        <dbReference type="EMBL" id="DAD76267.1"/>
    </source>
</evidence>
<keyword evidence="1" id="KW-0812">Transmembrane</keyword>
<keyword evidence="1" id="KW-0472">Membrane</keyword>
<proteinExistence type="predicted"/>
<protein>
    <submittedName>
        <fullName evidence="2">Uncharacterized protein</fullName>
    </submittedName>
</protein>
<name>A0A8S5M2H5_9CAUD</name>
<feature type="transmembrane region" description="Helical" evidence="1">
    <location>
        <begin position="20"/>
        <end position="43"/>
    </location>
</feature>
<sequence>MCSPSYYLLLFYGKKIRPVMVLPLVHSSYFSFLCLCISVMSVFEASDAQMALIISKTRI</sequence>
<keyword evidence="1" id="KW-1133">Transmembrane helix</keyword>
<evidence type="ECO:0000256" key="1">
    <source>
        <dbReference type="SAM" id="Phobius"/>
    </source>
</evidence>
<organism evidence="2">
    <name type="scientific">Siphoviridae sp. ctrfD19</name>
    <dbReference type="NCBI Taxonomy" id="2826478"/>
    <lineage>
        <taxon>Viruses</taxon>
        <taxon>Duplodnaviria</taxon>
        <taxon>Heunggongvirae</taxon>
        <taxon>Uroviricota</taxon>
        <taxon>Caudoviricetes</taxon>
    </lineage>
</organism>
<dbReference type="EMBL" id="BK014797">
    <property type="protein sequence ID" value="DAD76267.1"/>
    <property type="molecule type" value="Genomic_DNA"/>
</dbReference>